<dbReference type="Proteomes" id="UP000076722">
    <property type="component" value="Unassembled WGS sequence"/>
</dbReference>
<name>A0A164Y2K5_9AGAM</name>
<feature type="region of interest" description="Disordered" evidence="1">
    <location>
        <begin position="107"/>
        <end position="126"/>
    </location>
</feature>
<sequence>MPKAVDPDRPERGGPYPKSVLTLTIPKNTINSCRASAKNVVTNTAANENGSLAPLDTASTSVVAPFTPTAVNTSTTPAENIVTNTTINETIPPILIDTASHPVIAPLTPTTEPLGSTELGDAPPPPPAPFNPNLNPPHEQIRPLRLWGYINYVPDVACIPLGPLTPTEVDDEDLADMLANLPLLDGEPEPEIGDDGGQAMRLMEAEQNGHTLGAAPVATLPPPIPVAAPRPQFLPAPPHLAGLTGEQMHRVAIENNYAFYSLEKR</sequence>
<evidence type="ECO:0000313" key="2">
    <source>
        <dbReference type="EMBL" id="KZS96523.1"/>
    </source>
</evidence>
<organism evidence="2 3">
    <name type="scientific">Sistotremastrum niveocremeum HHB9708</name>
    <dbReference type="NCBI Taxonomy" id="1314777"/>
    <lineage>
        <taxon>Eukaryota</taxon>
        <taxon>Fungi</taxon>
        <taxon>Dikarya</taxon>
        <taxon>Basidiomycota</taxon>
        <taxon>Agaricomycotina</taxon>
        <taxon>Agaricomycetes</taxon>
        <taxon>Sistotremastrales</taxon>
        <taxon>Sistotremastraceae</taxon>
        <taxon>Sertulicium</taxon>
        <taxon>Sertulicium niveocremeum</taxon>
    </lineage>
</organism>
<reference evidence="2 3" key="1">
    <citation type="journal article" date="2016" name="Mol. Biol. Evol.">
        <title>Comparative Genomics of Early-Diverging Mushroom-Forming Fungi Provides Insights into the Origins of Lignocellulose Decay Capabilities.</title>
        <authorList>
            <person name="Nagy L.G."/>
            <person name="Riley R."/>
            <person name="Tritt A."/>
            <person name="Adam C."/>
            <person name="Daum C."/>
            <person name="Floudas D."/>
            <person name="Sun H."/>
            <person name="Yadav J.S."/>
            <person name="Pangilinan J."/>
            <person name="Larsson K.H."/>
            <person name="Matsuura K."/>
            <person name="Barry K."/>
            <person name="Labutti K."/>
            <person name="Kuo R."/>
            <person name="Ohm R.A."/>
            <person name="Bhattacharya S.S."/>
            <person name="Shirouzu T."/>
            <person name="Yoshinaga Y."/>
            <person name="Martin F.M."/>
            <person name="Grigoriev I.V."/>
            <person name="Hibbett D.S."/>
        </authorList>
    </citation>
    <scope>NUCLEOTIDE SEQUENCE [LARGE SCALE GENOMIC DNA]</scope>
    <source>
        <strain evidence="2 3">HHB9708</strain>
    </source>
</reference>
<accession>A0A164Y2K5</accession>
<dbReference type="AlphaFoldDB" id="A0A164Y2K5"/>
<keyword evidence="3" id="KW-1185">Reference proteome</keyword>
<proteinExistence type="predicted"/>
<protein>
    <submittedName>
        <fullName evidence="2">Uncharacterized protein</fullName>
    </submittedName>
</protein>
<dbReference type="EMBL" id="KV419399">
    <property type="protein sequence ID" value="KZS96523.1"/>
    <property type="molecule type" value="Genomic_DNA"/>
</dbReference>
<evidence type="ECO:0000256" key="1">
    <source>
        <dbReference type="SAM" id="MobiDB-lite"/>
    </source>
</evidence>
<evidence type="ECO:0000313" key="3">
    <source>
        <dbReference type="Proteomes" id="UP000076722"/>
    </source>
</evidence>
<gene>
    <name evidence="2" type="ORF">SISNIDRAFT_483077</name>
</gene>